<keyword evidence="3" id="KW-0808">Transferase</keyword>
<keyword evidence="4" id="KW-0548">Nucleotidyltransferase</keyword>
<evidence type="ECO:0000313" key="9">
    <source>
        <dbReference type="EMBL" id="EEB06459.1"/>
    </source>
</evidence>
<dbReference type="GO" id="GO:0005634">
    <property type="term" value="C:nucleus"/>
    <property type="evidence" value="ECO:0000318"/>
    <property type="project" value="GO_Central"/>
</dbReference>
<dbReference type="PANTHER" id="PTHR31285:SF0">
    <property type="entry name" value="NICOTINAMIDE MONONUCLEOTIDE ADENYLYLTRANSFERASE"/>
    <property type="match status" value="1"/>
</dbReference>
<evidence type="ECO:0000256" key="7">
    <source>
        <dbReference type="ARBA" id="ARBA00023027"/>
    </source>
</evidence>
<dbReference type="OrthoDB" id="5591297at2759"/>
<dbReference type="EMBL" id="KE651168">
    <property type="protein sequence ID" value="EEB06459.1"/>
    <property type="molecule type" value="Genomic_DNA"/>
</dbReference>
<keyword evidence="5" id="KW-0547">Nucleotide-binding</keyword>
<evidence type="ECO:0000313" key="10">
    <source>
        <dbReference type="Proteomes" id="UP000001744"/>
    </source>
</evidence>
<dbReference type="STRING" id="402676.B6JY41"/>
<proteinExistence type="predicted"/>
<dbReference type="VEuPathDB" id="FungiDB:SJAG_01500"/>
<evidence type="ECO:0000256" key="2">
    <source>
        <dbReference type="ARBA" id="ARBA00022642"/>
    </source>
</evidence>
<keyword evidence="2" id="KW-0662">Pyridine nucleotide biosynthesis</keyword>
<comment type="catalytic activity">
    <reaction evidence="8">
        <text>beta-nicotinamide D-ribonucleotide + ATP + H(+) = diphosphate + NAD(+)</text>
        <dbReference type="Rhea" id="RHEA:21360"/>
        <dbReference type="ChEBI" id="CHEBI:14649"/>
        <dbReference type="ChEBI" id="CHEBI:15378"/>
        <dbReference type="ChEBI" id="CHEBI:30616"/>
        <dbReference type="ChEBI" id="CHEBI:33019"/>
        <dbReference type="ChEBI" id="CHEBI:57540"/>
        <dbReference type="EC" id="2.7.7.1"/>
    </reaction>
</comment>
<organism evidence="9 10">
    <name type="scientific">Schizosaccharomyces japonicus (strain yFS275 / FY16936)</name>
    <name type="common">Fission yeast</name>
    <dbReference type="NCBI Taxonomy" id="402676"/>
    <lineage>
        <taxon>Eukaryota</taxon>
        <taxon>Fungi</taxon>
        <taxon>Dikarya</taxon>
        <taxon>Ascomycota</taxon>
        <taxon>Taphrinomycotina</taxon>
        <taxon>Schizosaccharomycetes</taxon>
        <taxon>Schizosaccharomycetales</taxon>
        <taxon>Schizosaccharomycetaceae</taxon>
        <taxon>Schizosaccharomyces</taxon>
    </lineage>
</organism>
<evidence type="ECO:0000256" key="5">
    <source>
        <dbReference type="ARBA" id="ARBA00022741"/>
    </source>
</evidence>
<dbReference type="GO" id="GO:0005524">
    <property type="term" value="F:ATP binding"/>
    <property type="evidence" value="ECO:0007669"/>
    <property type="project" value="UniProtKB-KW"/>
</dbReference>
<reference evidence="9 10" key="1">
    <citation type="journal article" date="2011" name="Science">
        <title>Comparative functional genomics of the fission yeasts.</title>
        <authorList>
            <person name="Rhind N."/>
            <person name="Chen Z."/>
            <person name="Yassour M."/>
            <person name="Thompson D.A."/>
            <person name="Haas B.J."/>
            <person name="Habib N."/>
            <person name="Wapinski I."/>
            <person name="Roy S."/>
            <person name="Lin M.F."/>
            <person name="Heiman D.I."/>
            <person name="Young S.K."/>
            <person name="Furuya K."/>
            <person name="Guo Y."/>
            <person name="Pidoux A."/>
            <person name="Chen H.M."/>
            <person name="Robbertse B."/>
            <person name="Goldberg J.M."/>
            <person name="Aoki K."/>
            <person name="Bayne E.H."/>
            <person name="Berlin A.M."/>
            <person name="Desjardins C.A."/>
            <person name="Dobbs E."/>
            <person name="Dukaj L."/>
            <person name="Fan L."/>
            <person name="FitzGerald M.G."/>
            <person name="French C."/>
            <person name="Gujja S."/>
            <person name="Hansen K."/>
            <person name="Keifenheim D."/>
            <person name="Levin J.Z."/>
            <person name="Mosher R.A."/>
            <person name="Mueller C.A."/>
            <person name="Pfiffner J."/>
            <person name="Priest M."/>
            <person name="Russ C."/>
            <person name="Smialowska A."/>
            <person name="Swoboda P."/>
            <person name="Sykes S.M."/>
            <person name="Vaughn M."/>
            <person name="Vengrova S."/>
            <person name="Yoder R."/>
            <person name="Zeng Q."/>
            <person name="Allshire R."/>
            <person name="Baulcombe D."/>
            <person name="Birren B.W."/>
            <person name="Brown W."/>
            <person name="Ekwall K."/>
            <person name="Kellis M."/>
            <person name="Leatherwood J."/>
            <person name="Levin H."/>
            <person name="Margalit H."/>
            <person name="Martienssen R."/>
            <person name="Nieduszynski C.A."/>
            <person name="Spatafora J.W."/>
            <person name="Friedman N."/>
            <person name="Dalgaard J.Z."/>
            <person name="Baumann P."/>
            <person name="Niki H."/>
            <person name="Regev A."/>
            <person name="Nusbaum C."/>
        </authorList>
    </citation>
    <scope>NUCLEOTIDE SEQUENCE [LARGE SCALE GENOMIC DNA]</scope>
    <source>
        <strain evidence="10">yFS275 / FY16936</strain>
    </source>
</reference>
<dbReference type="OMA" id="RLVMMEL"/>
<protein>
    <submittedName>
        <fullName evidence="9">Fungal protein</fullName>
    </submittedName>
</protein>
<dbReference type="GO" id="GO:0016887">
    <property type="term" value="F:ATP hydrolysis activity"/>
    <property type="evidence" value="ECO:0000318"/>
    <property type="project" value="GO_Central"/>
</dbReference>
<dbReference type="JaponicusDB" id="SJAG_01500"/>
<dbReference type="SUPFAM" id="SSF52374">
    <property type="entry name" value="Nucleotidylyl transferase"/>
    <property type="match status" value="1"/>
</dbReference>
<keyword evidence="6" id="KW-0067">ATP-binding</keyword>
<dbReference type="GO" id="GO:0000309">
    <property type="term" value="F:nicotinamide-nucleotide adenylyltransferase activity"/>
    <property type="evidence" value="ECO:0000318"/>
    <property type="project" value="GO_Central"/>
</dbReference>
<evidence type="ECO:0000256" key="4">
    <source>
        <dbReference type="ARBA" id="ARBA00022695"/>
    </source>
</evidence>
<dbReference type="UniPathway" id="UPA00253">
    <property type="reaction ID" value="UER00600"/>
</dbReference>
<dbReference type="GO" id="GO:0034355">
    <property type="term" value="P:NAD+ biosynthetic process via the salvage pathway"/>
    <property type="evidence" value="ECO:0000318"/>
    <property type="project" value="GO_Central"/>
</dbReference>
<sequence length="246" mass="27387">MPLTVENAKQLIDDFMLRDATFMLVNYNEPQVDKIYILDSSFNPPQNAHLSMCKLVPKDAQLLLLLSVKNADKKAVPASFAERLVMMEAMALDLQEARPIIGLCKHALFADKAEAIHNSLHTASQSYLLGFDTLVRLLDPKYYEPQGIEQALGHFFASTKVMCVARPDVSSGLSEQEEYMRSIAKGDMKGIPAQWASRITFATLRNGGEGVSSTAVRKAIKEKNDELVKSLVPPAVYQVLKELRPY</sequence>
<keyword evidence="10" id="KW-1185">Reference proteome</keyword>
<evidence type="ECO:0000256" key="8">
    <source>
        <dbReference type="ARBA" id="ARBA00049001"/>
    </source>
</evidence>
<comment type="pathway">
    <text evidence="1">Cofactor biosynthesis; NAD(+) biosynthesis.</text>
</comment>
<keyword evidence="7" id="KW-0520">NAD</keyword>
<dbReference type="eggNOG" id="ENOG502RXY8">
    <property type="taxonomic scope" value="Eukaryota"/>
</dbReference>
<dbReference type="PANTHER" id="PTHR31285">
    <property type="entry name" value="NICOTINAMIDE MONONUCLEOTIDE ADENYLYLTRANSFERASE"/>
    <property type="match status" value="1"/>
</dbReference>
<name>B6JY41_SCHJY</name>
<dbReference type="RefSeq" id="XP_002172752.1">
    <property type="nucleotide sequence ID" value="XM_002172716.2"/>
</dbReference>
<dbReference type="Proteomes" id="UP000001744">
    <property type="component" value="Unassembled WGS sequence"/>
</dbReference>
<gene>
    <name evidence="9" type="ORF">SJAG_01500</name>
</gene>
<evidence type="ECO:0000256" key="6">
    <source>
        <dbReference type="ARBA" id="ARBA00022840"/>
    </source>
</evidence>
<dbReference type="HOGENOM" id="CLU_032651_0_0_1"/>
<evidence type="ECO:0000256" key="3">
    <source>
        <dbReference type="ARBA" id="ARBA00022679"/>
    </source>
</evidence>
<dbReference type="AlphaFoldDB" id="B6JY41"/>
<dbReference type="GO" id="GO:0005737">
    <property type="term" value="C:cytoplasm"/>
    <property type="evidence" value="ECO:0000318"/>
    <property type="project" value="GO_Central"/>
</dbReference>
<dbReference type="Gene3D" id="3.40.50.620">
    <property type="entry name" value="HUPs"/>
    <property type="match status" value="1"/>
</dbReference>
<dbReference type="GeneID" id="7048685"/>
<dbReference type="CDD" id="cd02165">
    <property type="entry name" value="NMNAT"/>
    <property type="match status" value="1"/>
</dbReference>
<evidence type="ECO:0000256" key="1">
    <source>
        <dbReference type="ARBA" id="ARBA00004790"/>
    </source>
</evidence>
<accession>B6JY41</accession>
<dbReference type="InterPro" id="IPR005248">
    <property type="entry name" value="NadD/NMNAT"/>
</dbReference>
<dbReference type="InterPro" id="IPR014729">
    <property type="entry name" value="Rossmann-like_a/b/a_fold"/>
</dbReference>